<proteinExistence type="predicted"/>
<feature type="compositionally biased region" description="Polar residues" evidence="1">
    <location>
        <begin position="1008"/>
        <end position="1029"/>
    </location>
</feature>
<dbReference type="PROSITE" id="PS50880">
    <property type="entry name" value="TOPRIM"/>
    <property type="match status" value="1"/>
</dbReference>
<feature type="compositionally biased region" description="Basic and acidic residues" evidence="1">
    <location>
        <begin position="94"/>
        <end position="106"/>
    </location>
</feature>
<organism evidence="4 5">
    <name type="scientific">Nitzschia inconspicua</name>
    <dbReference type="NCBI Taxonomy" id="303405"/>
    <lineage>
        <taxon>Eukaryota</taxon>
        <taxon>Sar</taxon>
        <taxon>Stramenopiles</taxon>
        <taxon>Ochrophyta</taxon>
        <taxon>Bacillariophyta</taxon>
        <taxon>Bacillariophyceae</taxon>
        <taxon>Bacillariophycidae</taxon>
        <taxon>Bacillariales</taxon>
        <taxon>Bacillariaceae</taxon>
        <taxon>Nitzschia</taxon>
    </lineage>
</organism>
<keyword evidence="5" id="KW-1185">Reference proteome</keyword>
<feature type="compositionally biased region" description="Basic residues" evidence="1">
    <location>
        <begin position="759"/>
        <end position="771"/>
    </location>
</feature>
<feature type="compositionally biased region" description="Polar residues" evidence="1">
    <location>
        <begin position="70"/>
        <end position="88"/>
    </location>
</feature>
<dbReference type="InterPro" id="IPR013264">
    <property type="entry name" value="DNAG_N"/>
</dbReference>
<dbReference type="GO" id="GO:0003899">
    <property type="term" value="F:DNA-directed RNA polymerase activity"/>
    <property type="evidence" value="ECO:0007669"/>
    <property type="project" value="InterPro"/>
</dbReference>
<dbReference type="EMBL" id="JAGRRH010000025">
    <property type="protein sequence ID" value="KAG7341862.1"/>
    <property type="molecule type" value="Genomic_DNA"/>
</dbReference>
<dbReference type="Proteomes" id="UP000693970">
    <property type="component" value="Unassembled WGS sequence"/>
</dbReference>
<dbReference type="Pfam" id="PF13662">
    <property type="entry name" value="Toprim_4"/>
    <property type="match status" value="1"/>
</dbReference>
<protein>
    <submittedName>
        <fullName evidence="4">DNA primase</fullName>
    </submittedName>
</protein>
<dbReference type="GO" id="GO:0006269">
    <property type="term" value="P:DNA replication, synthesis of primer"/>
    <property type="evidence" value="ECO:0007669"/>
    <property type="project" value="TreeGrafter"/>
</dbReference>
<accession>A0A9K3PBS6</accession>
<dbReference type="Pfam" id="PF01807">
    <property type="entry name" value="Zn_ribbon_DnaG"/>
    <property type="match status" value="1"/>
</dbReference>
<evidence type="ECO:0000313" key="5">
    <source>
        <dbReference type="Proteomes" id="UP000693970"/>
    </source>
</evidence>
<comment type="caution">
    <text evidence="4">The sequence shown here is derived from an EMBL/GenBank/DDBJ whole genome shotgun (WGS) entry which is preliminary data.</text>
</comment>
<feature type="domain" description="Toprim" evidence="3">
    <location>
        <begin position="477"/>
        <end position="569"/>
    </location>
</feature>
<feature type="chain" id="PRO_5039896010" evidence="2">
    <location>
        <begin position="30"/>
        <end position="1454"/>
    </location>
</feature>
<feature type="region of interest" description="Disordered" evidence="1">
    <location>
        <begin position="1389"/>
        <end position="1454"/>
    </location>
</feature>
<dbReference type="InterPro" id="IPR050219">
    <property type="entry name" value="DnaG_primase"/>
</dbReference>
<dbReference type="PANTHER" id="PTHR30313">
    <property type="entry name" value="DNA PRIMASE"/>
    <property type="match status" value="1"/>
</dbReference>
<dbReference type="Pfam" id="PF08275">
    <property type="entry name" value="DNAG_N"/>
    <property type="match status" value="1"/>
</dbReference>
<evidence type="ECO:0000259" key="3">
    <source>
        <dbReference type="PROSITE" id="PS50880"/>
    </source>
</evidence>
<reference evidence="4" key="1">
    <citation type="journal article" date="2021" name="Sci. Rep.">
        <title>Diploid genomic architecture of Nitzschia inconspicua, an elite biomass production diatom.</title>
        <authorList>
            <person name="Oliver A."/>
            <person name="Podell S."/>
            <person name="Pinowska A."/>
            <person name="Traller J.C."/>
            <person name="Smith S.R."/>
            <person name="McClure R."/>
            <person name="Beliaev A."/>
            <person name="Bohutskyi P."/>
            <person name="Hill E.A."/>
            <person name="Rabines A."/>
            <person name="Zheng H."/>
            <person name="Allen L.Z."/>
            <person name="Kuo A."/>
            <person name="Grigoriev I.V."/>
            <person name="Allen A.E."/>
            <person name="Hazlebeck D."/>
            <person name="Allen E.E."/>
        </authorList>
    </citation>
    <scope>NUCLEOTIDE SEQUENCE</scope>
    <source>
        <strain evidence="4">Hildebrandi</strain>
    </source>
</reference>
<dbReference type="GO" id="GO:0008270">
    <property type="term" value="F:zinc ion binding"/>
    <property type="evidence" value="ECO:0007669"/>
    <property type="project" value="InterPro"/>
</dbReference>
<feature type="signal peptide" evidence="2">
    <location>
        <begin position="1"/>
        <end position="29"/>
    </location>
</feature>
<feature type="compositionally biased region" description="Polar residues" evidence="1">
    <location>
        <begin position="772"/>
        <end position="782"/>
    </location>
</feature>
<feature type="region of interest" description="Disordered" evidence="1">
    <location>
        <begin position="729"/>
        <end position="791"/>
    </location>
</feature>
<keyword evidence="2" id="KW-0732">Signal</keyword>
<dbReference type="InterPro" id="IPR002694">
    <property type="entry name" value="Znf_CHC2"/>
</dbReference>
<dbReference type="GO" id="GO:0003677">
    <property type="term" value="F:DNA binding"/>
    <property type="evidence" value="ECO:0007669"/>
    <property type="project" value="InterPro"/>
</dbReference>
<evidence type="ECO:0000256" key="2">
    <source>
        <dbReference type="SAM" id="SignalP"/>
    </source>
</evidence>
<name>A0A9K3PBS6_9STRA</name>
<dbReference type="PANTHER" id="PTHR30313:SF2">
    <property type="entry name" value="DNA PRIMASE"/>
    <property type="match status" value="1"/>
</dbReference>
<dbReference type="GO" id="GO:0005737">
    <property type="term" value="C:cytoplasm"/>
    <property type="evidence" value="ECO:0007669"/>
    <property type="project" value="TreeGrafter"/>
</dbReference>
<feature type="compositionally biased region" description="Basic and acidic residues" evidence="1">
    <location>
        <begin position="748"/>
        <end position="758"/>
    </location>
</feature>
<gene>
    <name evidence="4" type="ORF">IV203_006954</name>
</gene>
<dbReference type="SMART" id="SM00493">
    <property type="entry name" value="TOPRIM"/>
    <property type="match status" value="1"/>
</dbReference>
<dbReference type="InterPro" id="IPR034151">
    <property type="entry name" value="TOPRIM_DnaG_bac"/>
</dbReference>
<reference evidence="4" key="2">
    <citation type="submission" date="2021-04" db="EMBL/GenBank/DDBJ databases">
        <authorList>
            <person name="Podell S."/>
        </authorList>
    </citation>
    <scope>NUCLEOTIDE SEQUENCE</scope>
    <source>
        <strain evidence="4">Hildebrandi</strain>
    </source>
</reference>
<sequence>MSVGCRRSRMSVSSLSMLFLLSMWRIQQGISFVPVMTPAFFSRHNPFLTTSLRDAEDPLSVEVSGLSTISPTLNGTQSSSSSRITATINPPLRMPREKASRRDNGKNNKNMNSKHFVSTEDLARLQDAIDIVSLIECYGIPQFSKSGTRASCLCPFHDDHNPSLKIDGSRGIFKCFSCGVGGNALSFVREYAKVHGTELSFLQAVKLLDDMVASSSSGSQLVLPIDITVPMGARPPARNVTVSKGDGFVATKSSKSTTVTTSTTSQQRVKLANLHAAAFYEECLLTRLDAGGARMHLRSRGVHPSTVKAFAIGFAPETYFNPVSSTAGKSQEWGEGSLVNYLRDKGFRPQEIIDAGLAIRTKRGKQQLEQQQQHTNSIGNEANSTIIVDCDYLTLMDRFRGRLVVPIFDATGRQVLGFGGRILESATSGSDFKAAKYLNSPESVVFQKKEVLFGKHMAEKAAEAITKSKKKESHQPRSLIVVEGYMDAIAMWQAGIRETVASMGTAISLEQLESATGSARKIGVGRVVLCLDNDDAGIAAVERLCSGQRPILLSATDSSNVEIHVAQLPASVKDPAEFLEKSPETDGLDSKFRKEVIEQSVEWTEWYIERLVSSFNASAIDEEDGSFQKTFERLASFLSVFDDLDQRTKKASLMAQKLSPLVGGDSQDADWTSSQLESDLLHKASVVSRSSSLRAQATFEIFDNDQLSGGRPASEVVLSRSLEISQDLSDIEGRSKTGRSTPKKRKLLGREAFDEPSARKPKSKKVLRMKRSTQTARTQKSMTPHIGSLQPGTLDDVWLRGSLQQGPSDRKHLRYEITAEGSRTGKFKQYIGPEKSVRFNHNDYHGTWSSTEASMAGYTTIGSLPRNLDFLDKGTSSLIETSKEDISVVAEDLLLRLLLRFSESRRSVGEALRVSKASRSGAKIHWSQPEKEWLFKCLIEDHDDVPTGGTERLKDMRSYLVNRVDSYPGAVSDIDVLRDDNDVKVQAFSPSNPDRDVTVVEQRLKATPETSVNKSELATDSSAQHTGSVPSIGDDWVDVVEMDGLDPVLGFDGTPDFSSPTITDEYMDSIPVLFMDENGEQESKDMSTTAAETEYMEPSITIPEKVESSFEPEGSETLDVEFVAADISPRKNENLMTEGSLDYLFRDDNNDLDQFTGSDYDEITTQRGDHASKAAWAAQDLHIILQTTSVLHRVQAGRKYILKQAIDSGRESSNGEIVASKMLGLHIMNETELAEYCSPQCSNGGLRDDLHLVRTLMKSNQRARKRMHALILSGFSDQSTITRGYNWLNNVLRFNDMKMMQWNDIVEAKAGFKMSPERLEDLEEIVESEWNELTNEDEMWEWNKNVNLDHVSHIAQTVKRDPNPETASALSKRIEEEWGWAIGDIEVEDGHNYSVRSEGEEEEEDDDDDDDDDSYGYYSEDESEMGEFDSEQNEGFGQSSDDEDSEEWSSHYRT</sequence>
<dbReference type="CDD" id="cd03364">
    <property type="entry name" value="TOPRIM_DnaG_primases"/>
    <property type="match status" value="1"/>
</dbReference>
<evidence type="ECO:0000256" key="1">
    <source>
        <dbReference type="SAM" id="MobiDB-lite"/>
    </source>
</evidence>
<dbReference type="SMART" id="SM00400">
    <property type="entry name" value="ZnF_CHCC"/>
    <property type="match status" value="1"/>
</dbReference>
<feature type="compositionally biased region" description="Acidic residues" evidence="1">
    <location>
        <begin position="1399"/>
        <end position="1432"/>
    </location>
</feature>
<feature type="region of interest" description="Disordered" evidence="1">
    <location>
        <begin position="70"/>
        <end position="113"/>
    </location>
</feature>
<feature type="region of interest" description="Disordered" evidence="1">
    <location>
        <begin position="1006"/>
        <end position="1034"/>
    </location>
</feature>
<dbReference type="InterPro" id="IPR006171">
    <property type="entry name" value="TOPRIM_dom"/>
</dbReference>
<dbReference type="OrthoDB" id="10047023at2759"/>
<evidence type="ECO:0000313" key="4">
    <source>
        <dbReference type="EMBL" id="KAG7341862.1"/>
    </source>
</evidence>